<dbReference type="PANTHER" id="PTHR30535">
    <property type="entry name" value="VITAMIN B12-BINDING PROTEIN"/>
    <property type="match status" value="1"/>
</dbReference>
<dbReference type="PROSITE" id="PS50983">
    <property type="entry name" value="FE_B12_PBP"/>
    <property type="match status" value="1"/>
</dbReference>
<proteinExistence type="predicted"/>
<accession>A0A5S9PHB2</accession>
<dbReference type="InterPro" id="IPR050902">
    <property type="entry name" value="ABC_Transporter_SBP"/>
</dbReference>
<dbReference type="InterPro" id="IPR002491">
    <property type="entry name" value="ABC_transptr_periplasmic_BD"/>
</dbReference>
<feature type="chain" id="PRO_5024929768" description="Fe/B12 periplasmic-binding domain-containing protein" evidence="1">
    <location>
        <begin position="30"/>
        <end position="397"/>
    </location>
</feature>
<name>A0A5S9PHB2_9GAMM</name>
<evidence type="ECO:0000256" key="1">
    <source>
        <dbReference type="SAM" id="SignalP"/>
    </source>
</evidence>
<evidence type="ECO:0000313" key="4">
    <source>
        <dbReference type="Proteomes" id="UP000441399"/>
    </source>
</evidence>
<evidence type="ECO:0000259" key="2">
    <source>
        <dbReference type="PROSITE" id="PS50983"/>
    </source>
</evidence>
<keyword evidence="1" id="KW-0732">Signal</keyword>
<dbReference type="PANTHER" id="PTHR30535:SF34">
    <property type="entry name" value="MOLYBDATE-BINDING PROTEIN MOLA"/>
    <property type="match status" value="1"/>
</dbReference>
<dbReference type="SUPFAM" id="SSF53807">
    <property type="entry name" value="Helical backbone' metal receptor"/>
    <property type="match status" value="1"/>
</dbReference>
<dbReference type="EMBL" id="CACSIO010000009">
    <property type="protein sequence ID" value="CAA0103162.1"/>
    <property type="molecule type" value="Genomic_DNA"/>
</dbReference>
<protein>
    <recommendedName>
        <fullName evidence="2">Fe/B12 periplasmic-binding domain-containing protein</fullName>
    </recommendedName>
</protein>
<organism evidence="3 4">
    <name type="scientific">BD1-7 clade bacterium</name>
    <dbReference type="NCBI Taxonomy" id="2029982"/>
    <lineage>
        <taxon>Bacteria</taxon>
        <taxon>Pseudomonadati</taxon>
        <taxon>Pseudomonadota</taxon>
        <taxon>Gammaproteobacteria</taxon>
        <taxon>Cellvibrionales</taxon>
        <taxon>Spongiibacteraceae</taxon>
        <taxon>BD1-7 clade</taxon>
    </lineage>
</organism>
<dbReference type="Proteomes" id="UP000441399">
    <property type="component" value="Unassembled WGS sequence"/>
</dbReference>
<feature type="domain" description="Fe/B12 periplasmic-binding" evidence="2">
    <location>
        <begin position="52"/>
        <end position="364"/>
    </location>
</feature>
<gene>
    <name evidence="3" type="ORF">OPDIPICF_04523</name>
</gene>
<dbReference type="AlphaFoldDB" id="A0A5S9PHB2"/>
<dbReference type="Pfam" id="PF01497">
    <property type="entry name" value="Peripla_BP_2"/>
    <property type="match status" value="1"/>
</dbReference>
<reference evidence="3 4" key="1">
    <citation type="submission" date="2019-11" db="EMBL/GenBank/DDBJ databases">
        <authorList>
            <person name="Holert J."/>
        </authorList>
    </citation>
    <scope>NUCLEOTIDE SEQUENCE [LARGE SCALE GENOMIC DNA]</scope>
    <source>
        <strain evidence="3">SB11_3</strain>
    </source>
</reference>
<keyword evidence="4" id="KW-1185">Reference proteome</keyword>
<sequence length="397" mass="43757">MIRISSRRMCRLILSIVSFLMFGVHAAQASETNIRVTDLAERTVILSHPAKRIILGESRYLFALSILNPDHPLDNIVGMLADLQSIDPGTYQQYQQRFPEIDDIPRVGHTSADSFSVEKVLSLNADLAIFGVEGHGPGARNAQLIDQLERAGVTVLFIDFRNDPLVNTVKSMRLLGHVLGQNTRADAFVEYYQAQLDRVVKPLAIAMAKHPQHSPAVFLHSRVGLQDLCCETMARGMMAAFLDNVGGQNIAKERVPGSAGILNLEYLLTEQPDIYIATAIGAAQNLEADAANQPPYIVLGAGVSRSDAQASFQRAIKESALGSLTAVRNGHAYAIWHHFYNTPLNIAAVQVFAKWLYPQTFADLDPHATLETLYQRFQPVPLNGTYWVELDTKAGRS</sequence>
<evidence type="ECO:0000313" key="3">
    <source>
        <dbReference type="EMBL" id="CAA0103162.1"/>
    </source>
</evidence>
<feature type="signal peptide" evidence="1">
    <location>
        <begin position="1"/>
        <end position="29"/>
    </location>
</feature>
<dbReference type="Gene3D" id="3.40.50.1980">
    <property type="entry name" value="Nitrogenase molybdenum iron protein domain"/>
    <property type="match status" value="2"/>
</dbReference>